<sequence length="85" mass="9367">MTGDCHVRFCKSRGCDSRLSDRRRYVTGSSGEDLITNLGSFCVTPTLLALALIVWANRCSVAQSDYARAWQRIGHGDAIVTSTDR</sequence>
<reference evidence="2 3" key="1">
    <citation type="submission" date="2018-09" db="EMBL/GenBank/DDBJ databases">
        <authorList>
            <person name="Tagini F."/>
        </authorList>
    </citation>
    <scope>NUCLEOTIDE SEQUENCE [LARGE SCALE GENOMIC DNA]</scope>
    <source>
        <strain evidence="2 3">MK142</strain>
    </source>
</reference>
<gene>
    <name evidence="2" type="ORF">LAUMK142_02302</name>
</gene>
<keyword evidence="3" id="KW-1185">Reference proteome</keyword>
<evidence type="ECO:0000313" key="2">
    <source>
        <dbReference type="EMBL" id="VBA49983.1"/>
    </source>
</evidence>
<evidence type="ECO:0000256" key="1">
    <source>
        <dbReference type="SAM" id="Phobius"/>
    </source>
</evidence>
<evidence type="ECO:0000313" key="3">
    <source>
        <dbReference type="Proteomes" id="UP000268285"/>
    </source>
</evidence>
<name>A0A498QT51_9MYCO</name>
<keyword evidence="1" id="KW-0812">Transmembrane</keyword>
<organism evidence="2 3">
    <name type="scientific">Mycobacterium pseudokansasii</name>
    <dbReference type="NCBI Taxonomy" id="2341080"/>
    <lineage>
        <taxon>Bacteria</taxon>
        <taxon>Bacillati</taxon>
        <taxon>Actinomycetota</taxon>
        <taxon>Actinomycetes</taxon>
        <taxon>Mycobacteriales</taxon>
        <taxon>Mycobacteriaceae</taxon>
        <taxon>Mycobacterium</taxon>
    </lineage>
</organism>
<dbReference type="EMBL" id="UPHU01000001">
    <property type="protein sequence ID" value="VBA49983.1"/>
    <property type="molecule type" value="Genomic_DNA"/>
</dbReference>
<keyword evidence="1" id="KW-0472">Membrane</keyword>
<keyword evidence="1" id="KW-1133">Transmembrane helix</keyword>
<dbReference type="AlphaFoldDB" id="A0A498QT51"/>
<accession>A0A498QT51</accession>
<feature type="transmembrane region" description="Helical" evidence="1">
    <location>
        <begin position="34"/>
        <end position="56"/>
    </location>
</feature>
<proteinExistence type="predicted"/>
<protein>
    <submittedName>
        <fullName evidence="2">Uncharacterized protein</fullName>
    </submittedName>
</protein>
<dbReference type="Proteomes" id="UP000268285">
    <property type="component" value="Unassembled WGS sequence"/>
</dbReference>